<evidence type="ECO:0000256" key="3">
    <source>
        <dbReference type="PROSITE-ProRule" id="PRU10141"/>
    </source>
</evidence>
<proteinExistence type="predicted"/>
<name>A0A8H4BMU0_MUCCL</name>
<dbReference type="EMBL" id="JAAECE010000002">
    <property type="protein sequence ID" value="KAF1804921.1"/>
    <property type="molecule type" value="Genomic_DNA"/>
</dbReference>
<feature type="region of interest" description="Disordered" evidence="4">
    <location>
        <begin position="397"/>
        <end position="449"/>
    </location>
</feature>
<dbReference type="CDD" id="cd14008">
    <property type="entry name" value="STKc_LKB1_CaMKK"/>
    <property type="match status" value="1"/>
</dbReference>
<keyword evidence="2 3" id="KW-0067">ATP-binding</keyword>
<dbReference type="PANTHER" id="PTHR24346:SF77">
    <property type="entry name" value="SERINE THREONINE PROTEIN KINASE"/>
    <property type="match status" value="1"/>
</dbReference>
<dbReference type="InterPro" id="IPR011009">
    <property type="entry name" value="Kinase-like_dom_sf"/>
</dbReference>
<feature type="compositionally biased region" description="Low complexity" evidence="4">
    <location>
        <begin position="565"/>
        <end position="581"/>
    </location>
</feature>
<sequence length="594" mass="66643">MEAQFTDKNTSTQVITTTTIVKDYDASTGNKLLNDYMILREIGRGVHGKVKLAQHMGTGELVAIKIVDKKNRRRQMGYSLLRDHGPGAGTEPASKENEQKIRREISILEKCCHPNVVRLREVIDVPESRKIYMALEYTESGEIEWRDSQDRPVMTVDEARRIFRDIVNGLDYLHFQGIIHRDIKPANLLLSHDGVAKISDFGVSYYNPYLASTRTGITLHPSDEELNRIDRELAETAGTPAFFAPELCCAGDQCTTLTKKSHISKAIDVWALGVTLYCFIFGQCPFIAATEFELFDTIPSQPLAFPPDFDIDPDLKDLLTRLLTKHPDDRITLDQVKRHPWVIADLDDFETWIATTDPHHYFTTVIQQQPTDDALNDNASVTMMERLRQSIRKLSFSFAGSGGNHNSGRRRSSKQQQQQQHPPPPLLRPVSYHPPAPTSSSPNLHQQHNNNTNLMHRLSQPLMSKQPSYSTSLLPHATNSVIPTVSLSTGHTLIFNSAGFSNSTISTPPPPPPPTHPLRPISPSYLSDDSYSIAEHHHELYEDEEEYSHARASTSSSKRPDLSRRVSSASSSSGLGLTFGRYRSGMTPMEVKNK</sequence>
<dbReference type="Proteomes" id="UP000469890">
    <property type="component" value="Unassembled WGS sequence"/>
</dbReference>
<feature type="region of interest" description="Disordered" evidence="4">
    <location>
        <begin position="502"/>
        <end position="528"/>
    </location>
</feature>
<evidence type="ECO:0000256" key="2">
    <source>
        <dbReference type="ARBA" id="ARBA00022840"/>
    </source>
</evidence>
<dbReference type="GO" id="GO:0005737">
    <property type="term" value="C:cytoplasm"/>
    <property type="evidence" value="ECO:0007669"/>
    <property type="project" value="TreeGrafter"/>
</dbReference>
<dbReference type="InterPro" id="IPR017441">
    <property type="entry name" value="Protein_kinase_ATP_BS"/>
</dbReference>
<feature type="binding site" evidence="3">
    <location>
        <position position="65"/>
    </location>
    <ligand>
        <name>ATP</name>
        <dbReference type="ChEBI" id="CHEBI:30616"/>
    </ligand>
</feature>
<evidence type="ECO:0000259" key="5">
    <source>
        <dbReference type="PROSITE" id="PS50011"/>
    </source>
</evidence>
<keyword evidence="6" id="KW-0418">Kinase</keyword>
<dbReference type="PROSITE" id="PS00108">
    <property type="entry name" value="PROTEIN_KINASE_ST"/>
    <property type="match status" value="1"/>
</dbReference>
<dbReference type="GO" id="GO:0005524">
    <property type="term" value="F:ATP binding"/>
    <property type="evidence" value="ECO:0007669"/>
    <property type="project" value="UniProtKB-UniRule"/>
</dbReference>
<dbReference type="SMART" id="SM00220">
    <property type="entry name" value="S_TKc"/>
    <property type="match status" value="1"/>
</dbReference>
<dbReference type="Pfam" id="PF00069">
    <property type="entry name" value="Pkinase"/>
    <property type="match status" value="1"/>
</dbReference>
<dbReference type="Gene3D" id="3.30.200.20">
    <property type="entry name" value="Phosphorylase Kinase, domain 1"/>
    <property type="match status" value="1"/>
</dbReference>
<accession>A0A8H4BMU0</accession>
<dbReference type="Gene3D" id="1.10.510.10">
    <property type="entry name" value="Transferase(Phosphotransferase) domain 1"/>
    <property type="match status" value="1"/>
</dbReference>
<dbReference type="PROSITE" id="PS00107">
    <property type="entry name" value="PROTEIN_KINASE_ATP"/>
    <property type="match status" value="1"/>
</dbReference>
<dbReference type="InterPro" id="IPR008271">
    <property type="entry name" value="Ser/Thr_kinase_AS"/>
</dbReference>
<dbReference type="PROSITE" id="PS50011">
    <property type="entry name" value="PROTEIN_KINASE_DOM"/>
    <property type="match status" value="1"/>
</dbReference>
<feature type="region of interest" description="Disordered" evidence="4">
    <location>
        <begin position="541"/>
        <end position="594"/>
    </location>
</feature>
<dbReference type="PANTHER" id="PTHR24346">
    <property type="entry name" value="MAP/MICROTUBULE AFFINITY-REGULATING KINASE"/>
    <property type="match status" value="1"/>
</dbReference>
<gene>
    <name evidence="6" type="ORF">FB192DRAFT_1455192</name>
</gene>
<protein>
    <submittedName>
        <fullName evidence="6">Kinase-like domain-containing protein</fullName>
    </submittedName>
</protein>
<evidence type="ECO:0000256" key="4">
    <source>
        <dbReference type="SAM" id="MobiDB-lite"/>
    </source>
</evidence>
<dbReference type="AlphaFoldDB" id="A0A8H4BMU0"/>
<evidence type="ECO:0000313" key="6">
    <source>
        <dbReference type="EMBL" id="KAF1804921.1"/>
    </source>
</evidence>
<feature type="domain" description="Protein kinase" evidence="5">
    <location>
        <begin position="36"/>
        <end position="342"/>
    </location>
</feature>
<dbReference type="InterPro" id="IPR000719">
    <property type="entry name" value="Prot_kinase_dom"/>
</dbReference>
<evidence type="ECO:0000313" key="7">
    <source>
        <dbReference type="Proteomes" id="UP000469890"/>
    </source>
</evidence>
<keyword evidence="6" id="KW-0808">Transferase</keyword>
<feature type="compositionally biased region" description="Pro residues" evidence="4">
    <location>
        <begin position="421"/>
        <end position="437"/>
    </location>
</feature>
<keyword evidence="1 3" id="KW-0547">Nucleotide-binding</keyword>
<dbReference type="GO" id="GO:0035556">
    <property type="term" value="P:intracellular signal transduction"/>
    <property type="evidence" value="ECO:0007669"/>
    <property type="project" value="TreeGrafter"/>
</dbReference>
<reference evidence="6 7" key="1">
    <citation type="submission" date="2019-09" db="EMBL/GenBank/DDBJ databases">
        <authorList>
            <consortium name="DOE Joint Genome Institute"/>
            <person name="Mondo S.J."/>
            <person name="Navarro-Mendoza M.I."/>
            <person name="Perez-Arques C."/>
            <person name="Panchal S."/>
            <person name="Nicolas F.E."/>
            <person name="Ganguly P."/>
            <person name="Pangilinan J."/>
            <person name="Grigoriev I."/>
            <person name="Heitman J."/>
            <person name="Sanya K."/>
            <person name="Garre V."/>
        </authorList>
    </citation>
    <scope>NUCLEOTIDE SEQUENCE [LARGE SCALE GENOMIC DNA]</scope>
    <source>
        <strain evidence="6 7">MU402</strain>
    </source>
</reference>
<comment type="caution">
    <text evidence="6">The sequence shown here is derived from an EMBL/GenBank/DDBJ whole genome shotgun (WGS) entry which is preliminary data.</text>
</comment>
<evidence type="ECO:0000256" key="1">
    <source>
        <dbReference type="ARBA" id="ARBA00022741"/>
    </source>
</evidence>
<dbReference type="SUPFAM" id="SSF56112">
    <property type="entry name" value="Protein kinase-like (PK-like)"/>
    <property type="match status" value="1"/>
</dbReference>
<organism evidence="6 7">
    <name type="scientific">Mucor circinelloides f. lusitanicus</name>
    <name type="common">Mucor racemosus var. lusitanicus</name>
    <dbReference type="NCBI Taxonomy" id="29924"/>
    <lineage>
        <taxon>Eukaryota</taxon>
        <taxon>Fungi</taxon>
        <taxon>Fungi incertae sedis</taxon>
        <taxon>Mucoromycota</taxon>
        <taxon>Mucoromycotina</taxon>
        <taxon>Mucoromycetes</taxon>
        <taxon>Mucorales</taxon>
        <taxon>Mucorineae</taxon>
        <taxon>Mucoraceae</taxon>
        <taxon>Mucor</taxon>
    </lineage>
</organism>
<feature type="compositionally biased region" description="Pro residues" evidence="4">
    <location>
        <begin position="507"/>
        <end position="517"/>
    </location>
</feature>
<dbReference type="GO" id="GO:0004674">
    <property type="term" value="F:protein serine/threonine kinase activity"/>
    <property type="evidence" value="ECO:0007669"/>
    <property type="project" value="TreeGrafter"/>
</dbReference>